<evidence type="ECO:0000313" key="5">
    <source>
        <dbReference type="EMBL" id="MDQ0456197.1"/>
    </source>
</evidence>
<dbReference type="RefSeq" id="WP_307158393.1">
    <property type="nucleotide sequence ID" value="NZ_JAUSWH010000007.1"/>
</dbReference>
<gene>
    <name evidence="5" type="ORF">QO005_002538</name>
</gene>
<evidence type="ECO:0000256" key="2">
    <source>
        <dbReference type="ARBA" id="ARBA00023125"/>
    </source>
</evidence>
<dbReference type="InterPro" id="IPR039422">
    <property type="entry name" value="MarR/SlyA-like"/>
</dbReference>
<proteinExistence type="predicted"/>
<sequence>MNLDDDSTGDATPHFGFRLVSVARLWRRFVEEHLLALGFTDARWRPLVHLYHLGDGVTQKELAEMVGLDGSSLVRLLDILEGQTLIERRPDEGDRRVNRIFLTPSGLAVVKDIHARVLPVEEALLSGCKPDDLQIALKVFEQIQGRLKEGVDLPSSAK</sequence>
<accession>A0ABU0ID78</accession>
<name>A0ABU0ID78_9HYPH</name>
<dbReference type="Proteomes" id="UP001235269">
    <property type="component" value="Unassembled WGS sequence"/>
</dbReference>
<protein>
    <submittedName>
        <fullName evidence="5">MarR family transcriptional regulator for hemolysin</fullName>
    </submittedName>
</protein>
<evidence type="ECO:0000256" key="1">
    <source>
        <dbReference type="ARBA" id="ARBA00023015"/>
    </source>
</evidence>
<keyword evidence="1" id="KW-0805">Transcription regulation</keyword>
<dbReference type="EMBL" id="JAUSWH010000007">
    <property type="protein sequence ID" value="MDQ0456197.1"/>
    <property type="molecule type" value="Genomic_DNA"/>
</dbReference>
<keyword evidence="2" id="KW-0238">DNA-binding</keyword>
<dbReference type="Pfam" id="PF12802">
    <property type="entry name" value="MarR_2"/>
    <property type="match status" value="1"/>
</dbReference>
<dbReference type="PRINTS" id="PR00598">
    <property type="entry name" value="HTHMARR"/>
</dbReference>
<organism evidence="5 6">
    <name type="scientific">Rhizobium paknamense</name>
    <dbReference type="NCBI Taxonomy" id="1206817"/>
    <lineage>
        <taxon>Bacteria</taxon>
        <taxon>Pseudomonadati</taxon>
        <taxon>Pseudomonadota</taxon>
        <taxon>Alphaproteobacteria</taxon>
        <taxon>Hyphomicrobiales</taxon>
        <taxon>Rhizobiaceae</taxon>
        <taxon>Rhizobium/Agrobacterium group</taxon>
        <taxon>Rhizobium</taxon>
    </lineage>
</organism>
<evidence type="ECO:0000259" key="4">
    <source>
        <dbReference type="PROSITE" id="PS50995"/>
    </source>
</evidence>
<keyword evidence="3" id="KW-0804">Transcription</keyword>
<evidence type="ECO:0000313" key="6">
    <source>
        <dbReference type="Proteomes" id="UP001235269"/>
    </source>
</evidence>
<evidence type="ECO:0000256" key="3">
    <source>
        <dbReference type="ARBA" id="ARBA00023163"/>
    </source>
</evidence>
<dbReference type="PANTHER" id="PTHR33164">
    <property type="entry name" value="TRANSCRIPTIONAL REGULATOR, MARR FAMILY"/>
    <property type="match status" value="1"/>
</dbReference>
<dbReference type="PANTHER" id="PTHR33164:SF64">
    <property type="entry name" value="TRANSCRIPTIONAL REGULATOR SLYA"/>
    <property type="match status" value="1"/>
</dbReference>
<dbReference type="SMART" id="SM00347">
    <property type="entry name" value="HTH_MARR"/>
    <property type="match status" value="1"/>
</dbReference>
<dbReference type="InterPro" id="IPR036388">
    <property type="entry name" value="WH-like_DNA-bd_sf"/>
</dbReference>
<keyword evidence="6" id="KW-1185">Reference proteome</keyword>
<feature type="domain" description="HTH marR-type" evidence="4">
    <location>
        <begin position="12"/>
        <end position="145"/>
    </location>
</feature>
<comment type="caution">
    <text evidence="5">The sequence shown here is derived from an EMBL/GenBank/DDBJ whole genome shotgun (WGS) entry which is preliminary data.</text>
</comment>
<dbReference type="PROSITE" id="PS50995">
    <property type="entry name" value="HTH_MARR_2"/>
    <property type="match status" value="1"/>
</dbReference>
<dbReference type="InterPro" id="IPR000835">
    <property type="entry name" value="HTH_MarR-typ"/>
</dbReference>
<dbReference type="Gene3D" id="1.10.10.10">
    <property type="entry name" value="Winged helix-like DNA-binding domain superfamily/Winged helix DNA-binding domain"/>
    <property type="match status" value="1"/>
</dbReference>
<reference evidence="5 6" key="1">
    <citation type="submission" date="2023-07" db="EMBL/GenBank/DDBJ databases">
        <title>Genomic Encyclopedia of Type Strains, Phase IV (KMG-IV): sequencing the most valuable type-strain genomes for metagenomic binning, comparative biology and taxonomic classification.</title>
        <authorList>
            <person name="Goeker M."/>
        </authorList>
    </citation>
    <scope>NUCLEOTIDE SEQUENCE [LARGE SCALE GENOMIC DNA]</scope>
    <source>
        <strain evidence="5 6">DSM 100301</strain>
    </source>
</reference>
<dbReference type="SUPFAM" id="SSF46785">
    <property type="entry name" value="Winged helix' DNA-binding domain"/>
    <property type="match status" value="1"/>
</dbReference>
<dbReference type="InterPro" id="IPR036390">
    <property type="entry name" value="WH_DNA-bd_sf"/>
</dbReference>